<dbReference type="AlphaFoldDB" id="A0A832YZL0"/>
<organism evidence="1 2">
    <name type="scientific">Ignisphaera aggregans</name>
    <dbReference type="NCBI Taxonomy" id="334771"/>
    <lineage>
        <taxon>Archaea</taxon>
        <taxon>Thermoproteota</taxon>
        <taxon>Thermoprotei</taxon>
        <taxon>Desulfurococcales</taxon>
        <taxon>Desulfurococcaceae</taxon>
        <taxon>Ignisphaera</taxon>
    </lineage>
</organism>
<evidence type="ECO:0000313" key="1">
    <source>
        <dbReference type="EMBL" id="HIP57141.1"/>
    </source>
</evidence>
<sequence length="78" mass="9120">MSQRIELELVDVYRYEGYPEKRFRFHIKGSRIYINVAAETLEEAVEKAKKIIKHLEIDRILTYISSKGEVMQDSGSKA</sequence>
<reference evidence="1" key="1">
    <citation type="journal article" date="2020" name="ISME J.">
        <title>Gammaproteobacteria mediating utilization of methyl-, sulfur- and petroleum organic compounds in deep ocean hydrothermal plumes.</title>
        <authorList>
            <person name="Zhou Z."/>
            <person name="Liu Y."/>
            <person name="Pan J."/>
            <person name="Cron B.R."/>
            <person name="Toner B.M."/>
            <person name="Anantharaman K."/>
            <person name="Breier J.A."/>
            <person name="Dick G.J."/>
            <person name="Li M."/>
        </authorList>
    </citation>
    <scope>NUCLEOTIDE SEQUENCE</scope>
    <source>
        <strain evidence="1">SZUA-1435</strain>
    </source>
</reference>
<gene>
    <name evidence="1" type="ORF">EYH02_03615</name>
</gene>
<protein>
    <submittedName>
        <fullName evidence="1">Uncharacterized protein</fullName>
    </submittedName>
</protein>
<evidence type="ECO:0000313" key="2">
    <source>
        <dbReference type="Proteomes" id="UP000605805"/>
    </source>
</evidence>
<dbReference type="EMBL" id="DQTV01000067">
    <property type="protein sequence ID" value="HIP57141.1"/>
    <property type="molecule type" value="Genomic_DNA"/>
</dbReference>
<accession>A0A832YZL0</accession>
<name>A0A832YZL0_9CREN</name>
<proteinExistence type="predicted"/>
<comment type="caution">
    <text evidence="1">The sequence shown here is derived from an EMBL/GenBank/DDBJ whole genome shotgun (WGS) entry which is preliminary data.</text>
</comment>
<dbReference type="Proteomes" id="UP000605805">
    <property type="component" value="Unassembled WGS sequence"/>
</dbReference>